<organism evidence="1 2">
    <name type="scientific">Beta vulgaris subsp. vulgaris</name>
    <name type="common">Beet</name>
    <dbReference type="NCBI Taxonomy" id="3555"/>
    <lineage>
        <taxon>Eukaryota</taxon>
        <taxon>Viridiplantae</taxon>
        <taxon>Streptophyta</taxon>
        <taxon>Embryophyta</taxon>
        <taxon>Tracheophyta</taxon>
        <taxon>Spermatophyta</taxon>
        <taxon>Magnoliopsida</taxon>
        <taxon>eudicotyledons</taxon>
        <taxon>Gunneridae</taxon>
        <taxon>Pentapetalae</taxon>
        <taxon>Caryophyllales</taxon>
        <taxon>Chenopodiaceae</taxon>
        <taxon>Betoideae</taxon>
        <taxon>Beta</taxon>
    </lineage>
</organism>
<dbReference type="AlphaFoldDB" id="A0A0J7YP53"/>
<dbReference type="PANTHER" id="PTHR15002">
    <property type="entry name" value="RIBOSOMAL BIOGENESIS PROTEIN LAS1L"/>
    <property type="match status" value="1"/>
</dbReference>
<gene>
    <name evidence="1" type="ORF">BVRB_036720</name>
</gene>
<proteinExistence type="predicted"/>
<name>A0A0J7YP53_BETVV</name>
<sequence length="214" mass="24734">QMPLSFVEIRHAATHNELPSLQLLLDTRQRALNWLHDHYWQQYRSHLQSAPRPFVDLFTALQTAAKSWRKLEQDEFDRKLESVLELIFKQCRISDIVDMFSGNDILLRQPRSGIEPTVANINSAFGLLSSLWSDILSYLAARLPELMSAIVLRLFQTSRNDCKWRQVLAGRWLSYCLPRCSLPQSSVIDLCLRTRSSLTIGAFEEYCSNMSSSR</sequence>
<dbReference type="Proteomes" id="UP000035740">
    <property type="component" value="Unassembled WGS sequence"/>
</dbReference>
<dbReference type="Gramene" id="KMS65366">
    <property type="protein sequence ID" value="KMS65366"/>
    <property type="gene ID" value="BVRB_036720"/>
</dbReference>
<reference evidence="1 2" key="1">
    <citation type="journal article" date="2014" name="Nature">
        <title>The genome of the recently domesticated crop plant sugar beet (Beta vulgaris).</title>
        <authorList>
            <person name="Dohm J.C."/>
            <person name="Minoche A.E."/>
            <person name="Holtgrawe D."/>
            <person name="Capella-Gutierrez S."/>
            <person name="Zakrzewski F."/>
            <person name="Tafer H."/>
            <person name="Rupp O."/>
            <person name="Sorensen T.R."/>
            <person name="Stracke R."/>
            <person name="Reinhardt R."/>
            <person name="Goesmann A."/>
            <person name="Kraft T."/>
            <person name="Schulz B."/>
            <person name="Stadler P.F."/>
            <person name="Schmidt T."/>
            <person name="Gabaldon T."/>
            <person name="Lehrach H."/>
            <person name="Weisshaar B."/>
            <person name="Himmelbauer H."/>
        </authorList>
    </citation>
    <scope>NUCLEOTIDE SEQUENCE [LARGE SCALE GENOMIC DNA]</scope>
    <source>
        <tissue evidence="1">Taproot</tissue>
    </source>
</reference>
<dbReference type="GO" id="GO:0030687">
    <property type="term" value="C:preribosome, large subunit precursor"/>
    <property type="evidence" value="ECO:0007669"/>
    <property type="project" value="TreeGrafter"/>
</dbReference>
<dbReference type="GO" id="GO:0090730">
    <property type="term" value="C:Las1 complex"/>
    <property type="evidence" value="ECO:0007669"/>
    <property type="project" value="InterPro"/>
</dbReference>
<dbReference type="PANTHER" id="PTHR15002:SF0">
    <property type="entry name" value="RIBOSOMAL BIOGENESIS PROTEIN LAS1L"/>
    <property type="match status" value="1"/>
</dbReference>
<evidence type="ECO:0000313" key="1">
    <source>
        <dbReference type="EMBL" id="KMS65366.1"/>
    </source>
</evidence>
<dbReference type="GO" id="GO:0000470">
    <property type="term" value="P:maturation of LSU-rRNA"/>
    <property type="evidence" value="ECO:0007669"/>
    <property type="project" value="TreeGrafter"/>
</dbReference>
<feature type="non-terminal residue" evidence="1">
    <location>
        <position position="1"/>
    </location>
</feature>
<dbReference type="Pfam" id="PF04031">
    <property type="entry name" value="Las1"/>
    <property type="match status" value="1"/>
</dbReference>
<dbReference type="OrthoDB" id="10263222at2759"/>
<accession>A0A0J7YP53</accession>
<keyword evidence="2" id="KW-1185">Reference proteome</keyword>
<dbReference type="GO" id="GO:0000460">
    <property type="term" value="P:maturation of 5.8S rRNA"/>
    <property type="evidence" value="ECO:0007669"/>
    <property type="project" value="TreeGrafter"/>
</dbReference>
<evidence type="ECO:0000313" key="2">
    <source>
        <dbReference type="Proteomes" id="UP000035740"/>
    </source>
</evidence>
<dbReference type="InterPro" id="IPR007174">
    <property type="entry name" value="Las1"/>
</dbReference>
<dbReference type="GO" id="GO:0004519">
    <property type="term" value="F:endonuclease activity"/>
    <property type="evidence" value="ECO:0007669"/>
    <property type="project" value="InterPro"/>
</dbReference>
<dbReference type="EMBL" id="KQ109938">
    <property type="protein sequence ID" value="KMS65366.1"/>
    <property type="molecule type" value="Genomic_DNA"/>
</dbReference>
<protein>
    <submittedName>
        <fullName evidence="1">Uncharacterized protein</fullName>
    </submittedName>
</protein>
<feature type="non-terminal residue" evidence="1">
    <location>
        <position position="214"/>
    </location>
</feature>